<sequence>MARVSFVFAALVLGACVLCALPKGTNAVPKTSPLLEQNVNVKPDSDAAAGTPARHKAGLIAKGYTEAMIDHAIFELKKDGFQIGHTMPVLVGDDPPVQPLDARFYWKIVETQCRFLKEADWKPVKPAGEAPAAAAGGAGAAEDGVIKDEEEGPAFASNQIGIGTLLRGPVTCCKGFPEDALRKVVVIRTGDKAATPYYMSTGINSKGLKGTWEPFHGIANGYMGIKGWFIKDAGMGDGPDALQKLGDRSLVKKLARFGSTDEAVLTNMAISARIGSEYWESAEGQKVIKTLELVAEPKINIPEAGEGERPTPGEVNAFIGKDNMFNVDLSTLKNEDGEPSEDGVPNLFDIPDPEPTAF</sequence>
<feature type="chain" id="PRO_5030906997" evidence="2">
    <location>
        <begin position="28"/>
        <end position="358"/>
    </location>
</feature>
<proteinExistence type="predicted"/>
<evidence type="ECO:0000256" key="1">
    <source>
        <dbReference type="SAM" id="MobiDB-lite"/>
    </source>
</evidence>
<gene>
    <name evidence="3" type="ORF">CPEL01642_LOCUS13766</name>
</gene>
<organism evidence="3">
    <name type="scientific">Coccolithus braarudii</name>
    <dbReference type="NCBI Taxonomy" id="221442"/>
    <lineage>
        <taxon>Eukaryota</taxon>
        <taxon>Haptista</taxon>
        <taxon>Haptophyta</taxon>
        <taxon>Prymnesiophyceae</taxon>
        <taxon>Coccolithales</taxon>
        <taxon>Coccolithaceae</taxon>
        <taxon>Coccolithus</taxon>
    </lineage>
</organism>
<protein>
    <submittedName>
        <fullName evidence="3">Uncharacterized protein</fullName>
    </submittedName>
</protein>
<feature type="region of interest" description="Disordered" evidence="1">
    <location>
        <begin position="331"/>
        <end position="358"/>
    </location>
</feature>
<reference evidence="3" key="1">
    <citation type="submission" date="2021-01" db="EMBL/GenBank/DDBJ databases">
        <authorList>
            <person name="Corre E."/>
            <person name="Pelletier E."/>
            <person name="Niang G."/>
            <person name="Scheremetjew M."/>
            <person name="Finn R."/>
            <person name="Kale V."/>
            <person name="Holt S."/>
            <person name="Cochrane G."/>
            <person name="Meng A."/>
            <person name="Brown T."/>
            <person name="Cohen L."/>
        </authorList>
    </citation>
    <scope>NUCLEOTIDE SEQUENCE</scope>
    <source>
        <strain evidence="3">PLY182g</strain>
    </source>
</reference>
<feature type="signal peptide" evidence="2">
    <location>
        <begin position="1"/>
        <end position="27"/>
    </location>
</feature>
<evidence type="ECO:0000313" key="3">
    <source>
        <dbReference type="EMBL" id="CAD8610388.1"/>
    </source>
</evidence>
<keyword evidence="2" id="KW-0732">Signal</keyword>
<dbReference type="PROSITE" id="PS51257">
    <property type="entry name" value="PROKAR_LIPOPROTEIN"/>
    <property type="match status" value="1"/>
</dbReference>
<name>A0A7S0Q5A3_9EUKA</name>
<evidence type="ECO:0000256" key="2">
    <source>
        <dbReference type="SAM" id="SignalP"/>
    </source>
</evidence>
<accession>A0A7S0Q5A3</accession>
<dbReference type="EMBL" id="HBEY01029045">
    <property type="protein sequence ID" value="CAD8610388.1"/>
    <property type="molecule type" value="Transcribed_RNA"/>
</dbReference>
<dbReference type="AlphaFoldDB" id="A0A7S0Q5A3"/>